<keyword evidence="1" id="KW-0812">Transmembrane</keyword>
<organism evidence="2 3">
    <name type="scientific">Acanthoscelides obtectus</name>
    <name type="common">Bean weevil</name>
    <name type="synonym">Bruchus obtectus</name>
    <dbReference type="NCBI Taxonomy" id="200917"/>
    <lineage>
        <taxon>Eukaryota</taxon>
        <taxon>Metazoa</taxon>
        <taxon>Ecdysozoa</taxon>
        <taxon>Arthropoda</taxon>
        <taxon>Hexapoda</taxon>
        <taxon>Insecta</taxon>
        <taxon>Pterygota</taxon>
        <taxon>Neoptera</taxon>
        <taxon>Endopterygota</taxon>
        <taxon>Coleoptera</taxon>
        <taxon>Polyphaga</taxon>
        <taxon>Cucujiformia</taxon>
        <taxon>Chrysomeloidea</taxon>
        <taxon>Chrysomelidae</taxon>
        <taxon>Bruchinae</taxon>
        <taxon>Bruchini</taxon>
        <taxon>Acanthoscelides</taxon>
    </lineage>
</organism>
<keyword evidence="3" id="KW-1185">Reference proteome</keyword>
<keyword evidence="1" id="KW-0472">Membrane</keyword>
<evidence type="ECO:0000313" key="2">
    <source>
        <dbReference type="EMBL" id="CAH2007135.1"/>
    </source>
</evidence>
<dbReference type="PANTHER" id="PTHR39959">
    <property type="entry name" value="RE44287P-RELATED"/>
    <property type="match status" value="1"/>
</dbReference>
<gene>
    <name evidence="2" type="ORF">ACAOBT_LOCUS29495</name>
</gene>
<comment type="caution">
    <text evidence="2">The sequence shown here is derived from an EMBL/GenBank/DDBJ whole genome shotgun (WGS) entry which is preliminary data.</text>
</comment>
<keyword evidence="1" id="KW-1133">Transmembrane helix</keyword>
<feature type="transmembrane region" description="Helical" evidence="1">
    <location>
        <begin position="153"/>
        <end position="179"/>
    </location>
</feature>
<evidence type="ECO:0000313" key="3">
    <source>
        <dbReference type="Proteomes" id="UP001152888"/>
    </source>
</evidence>
<dbReference type="Proteomes" id="UP001152888">
    <property type="component" value="Unassembled WGS sequence"/>
</dbReference>
<evidence type="ECO:0008006" key="4">
    <source>
        <dbReference type="Google" id="ProtNLM"/>
    </source>
</evidence>
<dbReference type="AlphaFoldDB" id="A0A9P0M225"/>
<proteinExistence type="predicted"/>
<accession>A0A9P0M225</accession>
<reference evidence="2" key="1">
    <citation type="submission" date="2022-03" db="EMBL/GenBank/DDBJ databases">
        <authorList>
            <person name="Sayadi A."/>
        </authorList>
    </citation>
    <scope>NUCLEOTIDE SEQUENCE</scope>
</reference>
<dbReference type="OrthoDB" id="6757328at2759"/>
<dbReference type="PANTHER" id="PTHR39959:SF2">
    <property type="entry name" value="RE44287P"/>
    <property type="match status" value="1"/>
</dbReference>
<sequence>MSSTRWKYSRMGPVIIRNEKSKKHVTLVEENGCRSPGIRSICPFHPKQLHPLDNILYFRAFLFDDSVKGDDMVLSVRMTGCLHAQDCFRNNICEESNFSPPHRSKRDINEKSNETTKWESVLQFKVVMSPQDITKSPLDPYKINESQYSLSSIVVIVLLMVLLMLILFLTLILSFKLYFRHLN</sequence>
<protein>
    <recommendedName>
        <fullName evidence="4">ZP domain-containing protein</fullName>
    </recommendedName>
</protein>
<evidence type="ECO:0000256" key="1">
    <source>
        <dbReference type="SAM" id="Phobius"/>
    </source>
</evidence>
<name>A0A9P0M225_ACAOB</name>
<dbReference type="EMBL" id="CAKOFQ010007735">
    <property type="protein sequence ID" value="CAH2007135.1"/>
    <property type="molecule type" value="Genomic_DNA"/>
</dbReference>